<evidence type="ECO:0000256" key="1">
    <source>
        <dbReference type="ARBA" id="ARBA00001946"/>
    </source>
</evidence>
<dbReference type="EMBL" id="MGHL01000017">
    <property type="protein sequence ID" value="OGM68853.1"/>
    <property type="molecule type" value="Genomic_DNA"/>
</dbReference>
<keyword evidence="3 11" id="KW-0808">Transferase</keyword>
<dbReference type="STRING" id="1802525.A2975_00580"/>
<organism evidence="11 12">
    <name type="scientific">Candidatus Woesebacteria bacterium RIFCSPLOWO2_01_FULL_44_14</name>
    <dbReference type="NCBI Taxonomy" id="1802525"/>
    <lineage>
        <taxon>Bacteria</taxon>
        <taxon>Candidatus Woeseibacteriota</taxon>
    </lineage>
</organism>
<evidence type="ECO:0000256" key="8">
    <source>
        <dbReference type="ARBA" id="ARBA00022842"/>
    </source>
</evidence>
<dbReference type="PANTHER" id="PTHR33571">
    <property type="entry name" value="SSL8005 PROTEIN"/>
    <property type="match status" value="1"/>
</dbReference>
<dbReference type="Pfam" id="PF01909">
    <property type="entry name" value="NTP_transf_2"/>
    <property type="match status" value="1"/>
</dbReference>
<feature type="domain" description="Polymerase nucleotidyl transferase" evidence="10">
    <location>
        <begin position="21"/>
        <end position="97"/>
    </location>
</feature>
<dbReference type="AlphaFoldDB" id="A0A1F8BXM0"/>
<evidence type="ECO:0000256" key="2">
    <source>
        <dbReference type="ARBA" id="ARBA00022649"/>
    </source>
</evidence>
<evidence type="ECO:0000256" key="4">
    <source>
        <dbReference type="ARBA" id="ARBA00022695"/>
    </source>
</evidence>
<evidence type="ECO:0000313" key="12">
    <source>
        <dbReference type="Proteomes" id="UP000178429"/>
    </source>
</evidence>
<dbReference type="GO" id="GO:0016779">
    <property type="term" value="F:nucleotidyltransferase activity"/>
    <property type="evidence" value="ECO:0007669"/>
    <property type="project" value="UniProtKB-KW"/>
</dbReference>
<dbReference type="Proteomes" id="UP000178429">
    <property type="component" value="Unassembled WGS sequence"/>
</dbReference>
<dbReference type="PANTHER" id="PTHR33571:SF14">
    <property type="entry name" value="PROTEIN ADENYLYLTRANSFERASE MJ0435-RELATED"/>
    <property type="match status" value="1"/>
</dbReference>
<keyword evidence="7" id="KW-0067">ATP-binding</keyword>
<dbReference type="InterPro" id="IPR052038">
    <property type="entry name" value="Type-VII_TA_antitoxin"/>
</dbReference>
<dbReference type="GO" id="GO:0005524">
    <property type="term" value="F:ATP binding"/>
    <property type="evidence" value="ECO:0007669"/>
    <property type="project" value="UniProtKB-KW"/>
</dbReference>
<evidence type="ECO:0000256" key="7">
    <source>
        <dbReference type="ARBA" id="ARBA00022840"/>
    </source>
</evidence>
<dbReference type="Gene3D" id="3.30.460.10">
    <property type="entry name" value="Beta Polymerase, domain 2"/>
    <property type="match status" value="1"/>
</dbReference>
<dbReference type="InterPro" id="IPR002934">
    <property type="entry name" value="Polymerase_NTP_transf_dom"/>
</dbReference>
<keyword evidence="6" id="KW-0547">Nucleotide-binding</keyword>
<protein>
    <submittedName>
        <fullName evidence="11">Nucleotidyltransferase</fullName>
    </submittedName>
</protein>
<comment type="cofactor">
    <cofactor evidence="1">
        <name>Mg(2+)</name>
        <dbReference type="ChEBI" id="CHEBI:18420"/>
    </cofactor>
</comment>
<evidence type="ECO:0000313" key="11">
    <source>
        <dbReference type="EMBL" id="OGM68853.1"/>
    </source>
</evidence>
<comment type="similarity">
    <text evidence="9">Belongs to the MntA antitoxin family.</text>
</comment>
<keyword evidence="2" id="KW-1277">Toxin-antitoxin system</keyword>
<evidence type="ECO:0000259" key="10">
    <source>
        <dbReference type="Pfam" id="PF01909"/>
    </source>
</evidence>
<keyword evidence="4" id="KW-0548">Nucleotidyltransferase</keyword>
<comment type="caution">
    <text evidence="11">The sequence shown here is derived from an EMBL/GenBank/DDBJ whole genome shotgun (WGS) entry which is preliminary data.</text>
</comment>
<evidence type="ECO:0000256" key="5">
    <source>
        <dbReference type="ARBA" id="ARBA00022723"/>
    </source>
</evidence>
<dbReference type="GO" id="GO:0046872">
    <property type="term" value="F:metal ion binding"/>
    <property type="evidence" value="ECO:0007669"/>
    <property type="project" value="UniProtKB-KW"/>
</dbReference>
<evidence type="ECO:0000256" key="6">
    <source>
        <dbReference type="ARBA" id="ARBA00022741"/>
    </source>
</evidence>
<proteinExistence type="inferred from homology"/>
<evidence type="ECO:0000256" key="9">
    <source>
        <dbReference type="ARBA" id="ARBA00038276"/>
    </source>
</evidence>
<reference evidence="11 12" key="1">
    <citation type="journal article" date="2016" name="Nat. Commun.">
        <title>Thousands of microbial genomes shed light on interconnected biogeochemical processes in an aquifer system.</title>
        <authorList>
            <person name="Anantharaman K."/>
            <person name="Brown C.T."/>
            <person name="Hug L.A."/>
            <person name="Sharon I."/>
            <person name="Castelle C.J."/>
            <person name="Probst A.J."/>
            <person name="Thomas B.C."/>
            <person name="Singh A."/>
            <person name="Wilkins M.J."/>
            <person name="Karaoz U."/>
            <person name="Brodie E.L."/>
            <person name="Williams K.H."/>
            <person name="Hubbard S.S."/>
            <person name="Banfield J.F."/>
        </authorList>
    </citation>
    <scope>NUCLEOTIDE SEQUENCE [LARGE SCALE GENOMIC DNA]</scope>
</reference>
<dbReference type="SUPFAM" id="SSF81301">
    <property type="entry name" value="Nucleotidyltransferase"/>
    <property type="match status" value="1"/>
</dbReference>
<gene>
    <name evidence="11" type="ORF">A2975_00580</name>
</gene>
<name>A0A1F8BXM0_9BACT</name>
<dbReference type="InterPro" id="IPR043519">
    <property type="entry name" value="NT_sf"/>
</dbReference>
<sequence>MKVTNKQEILSLLKENNNRLMQLGVRKVGVFGSFITNEQQEDSDVDLLVEFSKDKKNFNNFMGVAELTETILGRKVDLLTPESLSPYIAPHIQNNIEYVQIA</sequence>
<keyword evidence="8" id="KW-0460">Magnesium</keyword>
<evidence type="ECO:0000256" key="3">
    <source>
        <dbReference type="ARBA" id="ARBA00022679"/>
    </source>
</evidence>
<dbReference type="CDD" id="cd05403">
    <property type="entry name" value="NT_KNTase_like"/>
    <property type="match status" value="1"/>
</dbReference>
<keyword evidence="5" id="KW-0479">Metal-binding</keyword>
<accession>A0A1F8BXM0</accession>